<comment type="caution">
    <text evidence="1">The sequence shown here is derived from an EMBL/GenBank/DDBJ whole genome shotgun (WGS) entry which is preliminary data.</text>
</comment>
<organism evidence="1">
    <name type="scientific">marine sediment metagenome</name>
    <dbReference type="NCBI Taxonomy" id="412755"/>
    <lineage>
        <taxon>unclassified sequences</taxon>
        <taxon>metagenomes</taxon>
        <taxon>ecological metagenomes</taxon>
    </lineage>
</organism>
<feature type="non-terminal residue" evidence="1">
    <location>
        <position position="540"/>
    </location>
</feature>
<reference evidence="1" key="1">
    <citation type="journal article" date="2015" name="Nature">
        <title>Complex archaea that bridge the gap between prokaryotes and eukaryotes.</title>
        <authorList>
            <person name="Spang A."/>
            <person name="Saw J.H."/>
            <person name="Jorgensen S.L."/>
            <person name="Zaremba-Niedzwiedzka K."/>
            <person name="Martijn J."/>
            <person name="Lind A.E."/>
            <person name="van Eijk R."/>
            <person name="Schleper C."/>
            <person name="Guy L."/>
            <person name="Ettema T.J."/>
        </authorList>
    </citation>
    <scope>NUCLEOTIDE SEQUENCE</scope>
</reference>
<dbReference type="AlphaFoldDB" id="A0A0F9L3B9"/>
<gene>
    <name evidence="1" type="ORF">LCGC14_1249850</name>
</gene>
<accession>A0A0F9L3B9</accession>
<evidence type="ECO:0000313" key="1">
    <source>
        <dbReference type="EMBL" id="KKM89319.1"/>
    </source>
</evidence>
<name>A0A0F9L3B9_9ZZZZ</name>
<protein>
    <submittedName>
        <fullName evidence="1">Uncharacterized protein</fullName>
    </submittedName>
</protein>
<sequence length="540" mass="56343">METARIYIQRRVALLVLLLTSLCFGTGGDLEVKRLFVGSGTVASPTVAFVNATGTGLYHSGSGDGEQLNFSIAGTQRVYITGAGLGLDDQSSANFGILSFSGTAMTADRVLTTDLDNANRTIKNSGNLIVESASIINQDVTSDADVSFNTINSIGISAPSTTSITFAPSDGLASSELKYSSLAGIQWSLTNPVVSGIVLTISGNSSLNQNLLQASSPTFAGLTLDLTQDYLFTNRGSGFAIQGQTSGNSADFEFYTGAGDGTKDILLRLFALGSPTDVTNSETLRIGFDASYGALSDIYVIHGTETNTGVLHPIHIFADGGAGADQFILNIDGTNSMAGDLTVNDLIIGDARFIGSASDTDAIQIEADGDVVLTQDATVTGILFVSEFVSHLGDPDTTFAFTTDTFQINAGGEGMMHATSGKDSNVTFNLNTLDVDWRVNSQNVSKFLAVDASADTFTVGDGGITNYMEVSGTGDVVFVGSAGLAFGEIYARDNTATTSTSTTKAQILIFDTDGESNNMTPDHAQDHITVTKAGMYKIDA</sequence>
<proteinExistence type="predicted"/>
<dbReference type="EMBL" id="LAZR01006833">
    <property type="protein sequence ID" value="KKM89319.1"/>
    <property type="molecule type" value="Genomic_DNA"/>
</dbReference>